<accession>X0UD63</accession>
<protein>
    <recommendedName>
        <fullName evidence="2">Homeodomain phBC6A51-type domain-containing protein</fullName>
    </recommendedName>
</protein>
<evidence type="ECO:0008006" key="2">
    <source>
        <dbReference type="Google" id="ProtNLM"/>
    </source>
</evidence>
<organism evidence="1">
    <name type="scientific">marine sediment metagenome</name>
    <dbReference type="NCBI Taxonomy" id="412755"/>
    <lineage>
        <taxon>unclassified sequences</taxon>
        <taxon>metagenomes</taxon>
        <taxon>ecological metagenomes</taxon>
    </lineage>
</organism>
<dbReference type="SUPFAM" id="SSF48295">
    <property type="entry name" value="TrpR-like"/>
    <property type="match status" value="1"/>
</dbReference>
<reference evidence="1" key="1">
    <citation type="journal article" date="2014" name="Front. Microbiol.">
        <title>High frequency of phylogenetically diverse reductive dehalogenase-homologous genes in deep subseafloor sedimentary metagenomes.</title>
        <authorList>
            <person name="Kawai M."/>
            <person name="Futagami T."/>
            <person name="Toyoda A."/>
            <person name="Takaki Y."/>
            <person name="Nishi S."/>
            <person name="Hori S."/>
            <person name="Arai W."/>
            <person name="Tsubouchi T."/>
            <person name="Morono Y."/>
            <person name="Uchiyama I."/>
            <person name="Ito T."/>
            <person name="Fujiyama A."/>
            <person name="Inagaki F."/>
            <person name="Takami H."/>
        </authorList>
    </citation>
    <scope>NUCLEOTIDE SEQUENCE</scope>
    <source>
        <strain evidence="1">Expedition CK06-06</strain>
    </source>
</reference>
<proteinExistence type="predicted"/>
<gene>
    <name evidence="1" type="ORF">S01H1_43945</name>
</gene>
<evidence type="ECO:0000313" key="1">
    <source>
        <dbReference type="EMBL" id="GAG03505.1"/>
    </source>
</evidence>
<comment type="caution">
    <text evidence="1">The sequence shown here is derived from an EMBL/GenBank/DDBJ whole genome shotgun (WGS) entry which is preliminary data.</text>
</comment>
<dbReference type="Pfam" id="PF13384">
    <property type="entry name" value="HTH_23"/>
    <property type="match status" value="1"/>
</dbReference>
<dbReference type="AlphaFoldDB" id="X0UD63"/>
<dbReference type="InterPro" id="IPR010921">
    <property type="entry name" value="Trp_repressor/repl_initiator"/>
</dbReference>
<name>X0UD63_9ZZZZ</name>
<dbReference type="EMBL" id="BARS01028013">
    <property type="protein sequence ID" value="GAG03505.1"/>
    <property type="molecule type" value="Genomic_DNA"/>
</dbReference>
<sequence>MNKKETAKNLTNLTRNRQKEDFLESLRGGVSISDACKAVNLSRDTIWRWRKKYIGFDNKIFSIIDSRTQTVEDALYASALKGNVTAQIFWLKNRAKDRWSDRTTHEVSLELTFANLMKAKKEQQKEAKTSRIPFR</sequence>
<dbReference type="GO" id="GO:0043565">
    <property type="term" value="F:sequence-specific DNA binding"/>
    <property type="evidence" value="ECO:0007669"/>
    <property type="project" value="InterPro"/>
</dbReference>